<comment type="caution">
    <text evidence="2">The sequence shown here is derived from an EMBL/GenBank/DDBJ whole genome shotgun (WGS) entry which is preliminary data.</text>
</comment>
<dbReference type="EMBL" id="JBEDNQ010000012">
    <property type="protein sequence ID" value="MEQ3554012.1"/>
    <property type="molecule type" value="Genomic_DNA"/>
</dbReference>
<keyword evidence="3" id="KW-1185">Reference proteome</keyword>
<dbReference type="RefSeq" id="WP_349301076.1">
    <property type="nucleotide sequence ID" value="NZ_JBEDNQ010000012.1"/>
</dbReference>
<reference evidence="2 3" key="1">
    <citation type="submission" date="2024-03" db="EMBL/GenBank/DDBJ databases">
        <title>Draft genome sequence of Pseudonocardia nematodicida JCM 31783.</title>
        <authorList>
            <person name="Butdee W."/>
            <person name="Duangmal K."/>
        </authorList>
    </citation>
    <scope>NUCLEOTIDE SEQUENCE [LARGE SCALE GENOMIC DNA]</scope>
    <source>
        <strain evidence="2 3">JCM 31783</strain>
    </source>
</reference>
<gene>
    <name evidence="2" type="ORF">WIS52_26360</name>
</gene>
<keyword evidence="1" id="KW-0732">Signal</keyword>
<dbReference type="NCBIfam" id="TIGR01409">
    <property type="entry name" value="TAT_signal_seq"/>
    <property type="match status" value="1"/>
</dbReference>
<organism evidence="2 3">
    <name type="scientific">Pseudonocardia nematodicida</name>
    <dbReference type="NCBI Taxonomy" id="1206997"/>
    <lineage>
        <taxon>Bacteria</taxon>
        <taxon>Bacillati</taxon>
        <taxon>Actinomycetota</taxon>
        <taxon>Actinomycetes</taxon>
        <taxon>Pseudonocardiales</taxon>
        <taxon>Pseudonocardiaceae</taxon>
        <taxon>Pseudonocardia</taxon>
    </lineage>
</organism>
<dbReference type="InterPro" id="IPR019546">
    <property type="entry name" value="TAT_signal_bac_arc"/>
</dbReference>
<name>A0ABV1KHS4_9PSEU</name>
<accession>A0ABV1KHS4</accession>
<feature type="signal peptide" evidence="1">
    <location>
        <begin position="1"/>
        <end position="30"/>
    </location>
</feature>
<proteinExistence type="predicted"/>
<dbReference type="InterPro" id="IPR006311">
    <property type="entry name" value="TAT_signal"/>
</dbReference>
<protein>
    <submittedName>
        <fullName evidence="2">Twin-arginine translocation signal domain-containing protein</fullName>
    </submittedName>
</protein>
<sequence>MPSRRQFLVGTSGAVAGAAVLPALAGTAFAQDPVPPAPAPAERRQSSTAYAAERLDRQSPINIATSQVPSAPIATVLQLEYPTSVSCHVEYISKDTAPAGCSVRRDDETVEALDFSRPAFAQFGPDRYRLI</sequence>
<evidence type="ECO:0000313" key="2">
    <source>
        <dbReference type="EMBL" id="MEQ3554012.1"/>
    </source>
</evidence>
<feature type="chain" id="PRO_5046435731" evidence="1">
    <location>
        <begin position="31"/>
        <end position="131"/>
    </location>
</feature>
<evidence type="ECO:0000313" key="3">
    <source>
        <dbReference type="Proteomes" id="UP001494902"/>
    </source>
</evidence>
<dbReference type="PROSITE" id="PS51318">
    <property type="entry name" value="TAT"/>
    <property type="match status" value="1"/>
</dbReference>
<evidence type="ECO:0000256" key="1">
    <source>
        <dbReference type="SAM" id="SignalP"/>
    </source>
</evidence>
<dbReference type="Proteomes" id="UP001494902">
    <property type="component" value="Unassembled WGS sequence"/>
</dbReference>